<dbReference type="PROSITE" id="PS51833">
    <property type="entry name" value="HDOD"/>
    <property type="match status" value="1"/>
</dbReference>
<evidence type="ECO:0000313" key="2">
    <source>
        <dbReference type="EMBL" id="AFT71707.1"/>
    </source>
</evidence>
<proteinExistence type="predicted"/>
<dbReference type="InterPro" id="IPR014408">
    <property type="entry name" value="dGMP_Pdiesterase_EAL/HD-GYP"/>
</dbReference>
<dbReference type="STRING" id="930169.B5T_03440"/>
<dbReference type="PIRSF" id="PIRSF003180">
    <property type="entry name" value="DiGMPpdiest_YuxH"/>
    <property type="match status" value="1"/>
</dbReference>
<protein>
    <recommendedName>
        <fullName evidence="1">HDOD domain-containing protein</fullName>
    </recommendedName>
</protein>
<dbReference type="Proteomes" id="UP000006286">
    <property type="component" value="Chromosome"/>
</dbReference>
<sequence>MAMTLKQAVVDDDALDVMLACRPVYSKNQDLAAFQLLLQGGGDSVTLSDIESSHPVILGTYSQVYQDGRTRTVPTFLRVTPEVLLARSLPHLPKKQYILDLDHGLAEPDVLLDQARRWAGQGYRLALDGFGPADKVDPALLDLVHIIKLDVRRFDDDTLRATVERLRPHGADLLADHLGDRRRFRVCLELGFSYYQGDFLATAVPVKGRKIAGNQLLLLRLLAELHNPESTPSSLEAIAIQDAHLTWRILRVVNSAALGLRREVSSLSQAIALLGMDEMRRWANLLLVHGSHNKPAHLVRNMLVRGRMCEVMAELSGEEVPVNHFIVGLLSQLDVITDIAMPELMDQVPLSQDVKRALVAREGKLGDLLNEVEHYENGRFDRLTWLNDTSFYEVAYRHSVAWARQIQQALGSL</sequence>
<dbReference type="PANTHER" id="PTHR33525">
    <property type="match status" value="1"/>
</dbReference>
<dbReference type="PATRIC" id="fig|930169.3.peg.3400"/>
<dbReference type="Gene3D" id="1.10.3210.10">
    <property type="entry name" value="Hypothetical protein af1432"/>
    <property type="match status" value="1"/>
</dbReference>
<keyword evidence="3" id="KW-1185">Reference proteome</keyword>
<dbReference type="EMBL" id="CP003466">
    <property type="protein sequence ID" value="AFT71707.1"/>
    <property type="molecule type" value="Genomic_DNA"/>
</dbReference>
<dbReference type="InterPro" id="IPR013976">
    <property type="entry name" value="HDOD"/>
</dbReference>
<dbReference type="Gene3D" id="3.20.20.450">
    <property type="entry name" value="EAL domain"/>
    <property type="match status" value="1"/>
</dbReference>
<feature type="domain" description="HDOD" evidence="1">
    <location>
        <begin position="211"/>
        <end position="396"/>
    </location>
</feature>
<gene>
    <name evidence="2" type="ordered locus">B5T_03440</name>
</gene>
<evidence type="ECO:0000259" key="1">
    <source>
        <dbReference type="PROSITE" id="PS51833"/>
    </source>
</evidence>
<dbReference type="SUPFAM" id="SSF109604">
    <property type="entry name" value="HD-domain/PDEase-like"/>
    <property type="match status" value="1"/>
</dbReference>
<name>K0CJ32_ALCDB</name>
<dbReference type="eggNOG" id="COG3434">
    <property type="taxonomic scope" value="Bacteria"/>
</dbReference>
<evidence type="ECO:0000313" key="3">
    <source>
        <dbReference type="Proteomes" id="UP000006286"/>
    </source>
</evidence>
<accession>K0CJ32</accession>
<organism evidence="2 3">
    <name type="scientific">Alcanivorax dieselolei (strain DSM 16502 / CGMCC 1.3690 / MCCC 1A00001 / B-5)</name>
    <name type="common">Alloalcanivorax dieselolei</name>
    <dbReference type="NCBI Taxonomy" id="930169"/>
    <lineage>
        <taxon>Bacteria</taxon>
        <taxon>Pseudomonadati</taxon>
        <taxon>Pseudomonadota</taxon>
        <taxon>Gammaproteobacteria</taxon>
        <taxon>Oceanospirillales</taxon>
        <taxon>Alcanivoracaceae</taxon>
        <taxon>Alloalcanivorax</taxon>
    </lineage>
</organism>
<dbReference type="HOGENOM" id="CLU_044951_1_1_6"/>
<dbReference type="InterPro" id="IPR052340">
    <property type="entry name" value="RNase_Y/CdgJ"/>
</dbReference>
<reference evidence="2 3" key="1">
    <citation type="journal article" date="2012" name="J. Bacteriol.">
        <title>Complete genome sequence of Alcanivorax dieselolei type strain B5.</title>
        <authorList>
            <person name="Lai Q."/>
            <person name="Li W."/>
            <person name="Shao Z."/>
        </authorList>
    </citation>
    <scope>NUCLEOTIDE SEQUENCE [LARGE SCALE GENOMIC DNA]</scope>
    <source>
        <strain evidence="3">DSM 16502 / CGMCC 1.3690 / B-5</strain>
    </source>
</reference>
<dbReference type="AlphaFoldDB" id="K0CJ32"/>
<dbReference type="InterPro" id="IPR035919">
    <property type="entry name" value="EAL_sf"/>
</dbReference>
<dbReference type="Pfam" id="PF08668">
    <property type="entry name" value="HDOD"/>
    <property type="match status" value="1"/>
</dbReference>
<dbReference type="OrthoDB" id="9804751at2"/>
<dbReference type="KEGG" id="adi:B5T_03440"/>
<dbReference type="SUPFAM" id="SSF141868">
    <property type="entry name" value="EAL domain-like"/>
    <property type="match status" value="1"/>
</dbReference>
<dbReference type="PANTHER" id="PTHR33525:SF4">
    <property type="entry name" value="CYCLIC DI-GMP PHOSPHODIESTERASE CDGJ"/>
    <property type="match status" value="1"/>
</dbReference>